<reference evidence="1 2" key="1">
    <citation type="submission" date="2019-08" db="EMBL/GenBank/DDBJ databases">
        <title>Whole genome of Aphis craccivora.</title>
        <authorList>
            <person name="Voronova N.V."/>
            <person name="Shulinski R.S."/>
            <person name="Bandarenka Y.V."/>
            <person name="Zhorov D.G."/>
            <person name="Warner D."/>
        </authorList>
    </citation>
    <scope>NUCLEOTIDE SEQUENCE [LARGE SCALE GENOMIC DNA]</scope>
    <source>
        <strain evidence="1">180601</strain>
        <tissue evidence="1">Whole Body</tissue>
    </source>
</reference>
<gene>
    <name evidence="1" type="ORF">FWK35_00000780</name>
</gene>
<accession>A0A6G0ZM19</accession>
<dbReference type="Proteomes" id="UP000478052">
    <property type="component" value="Unassembled WGS sequence"/>
</dbReference>
<dbReference type="AlphaFoldDB" id="A0A6G0ZM19"/>
<dbReference type="OrthoDB" id="25620at2759"/>
<protein>
    <submittedName>
        <fullName evidence="1">BTB/POZ domain-containing protein 19</fullName>
    </submittedName>
</protein>
<proteinExistence type="predicted"/>
<dbReference type="EMBL" id="VUJU01000208">
    <property type="protein sequence ID" value="KAF0772202.1"/>
    <property type="molecule type" value="Genomic_DNA"/>
</dbReference>
<sequence length="69" mass="7831">MGTRVAAAHFSDKTFAGVPQLLEDLQKLADDHESADIVFLIGREEVPVYAHRIILMTRLVYYLKQKTSI</sequence>
<name>A0A6G0ZM19_APHCR</name>
<dbReference type="InterPro" id="IPR011333">
    <property type="entry name" value="SKP1/BTB/POZ_sf"/>
</dbReference>
<comment type="caution">
    <text evidence="1">The sequence shown here is derived from an EMBL/GenBank/DDBJ whole genome shotgun (WGS) entry which is preliminary data.</text>
</comment>
<dbReference type="Gene3D" id="3.30.710.10">
    <property type="entry name" value="Potassium Channel Kv1.1, Chain A"/>
    <property type="match status" value="1"/>
</dbReference>
<keyword evidence="2" id="KW-1185">Reference proteome</keyword>
<evidence type="ECO:0000313" key="1">
    <source>
        <dbReference type="EMBL" id="KAF0772202.1"/>
    </source>
</evidence>
<organism evidence="1 2">
    <name type="scientific">Aphis craccivora</name>
    <name type="common">Cowpea aphid</name>
    <dbReference type="NCBI Taxonomy" id="307492"/>
    <lineage>
        <taxon>Eukaryota</taxon>
        <taxon>Metazoa</taxon>
        <taxon>Ecdysozoa</taxon>
        <taxon>Arthropoda</taxon>
        <taxon>Hexapoda</taxon>
        <taxon>Insecta</taxon>
        <taxon>Pterygota</taxon>
        <taxon>Neoptera</taxon>
        <taxon>Paraneoptera</taxon>
        <taxon>Hemiptera</taxon>
        <taxon>Sternorrhyncha</taxon>
        <taxon>Aphidomorpha</taxon>
        <taxon>Aphidoidea</taxon>
        <taxon>Aphididae</taxon>
        <taxon>Aphidini</taxon>
        <taxon>Aphis</taxon>
        <taxon>Aphis</taxon>
    </lineage>
</organism>
<evidence type="ECO:0000313" key="2">
    <source>
        <dbReference type="Proteomes" id="UP000478052"/>
    </source>
</evidence>